<keyword evidence="2" id="KW-1185">Reference proteome</keyword>
<organism evidence="1 2">
    <name type="scientific">Hyalomma asiaticum</name>
    <name type="common">Tick</name>
    <dbReference type="NCBI Taxonomy" id="266040"/>
    <lineage>
        <taxon>Eukaryota</taxon>
        <taxon>Metazoa</taxon>
        <taxon>Ecdysozoa</taxon>
        <taxon>Arthropoda</taxon>
        <taxon>Chelicerata</taxon>
        <taxon>Arachnida</taxon>
        <taxon>Acari</taxon>
        <taxon>Parasitiformes</taxon>
        <taxon>Ixodida</taxon>
        <taxon>Ixodoidea</taxon>
        <taxon>Ixodidae</taxon>
        <taxon>Hyalomminae</taxon>
        <taxon>Hyalomma</taxon>
    </lineage>
</organism>
<reference evidence="1" key="1">
    <citation type="submission" date="2020-05" db="EMBL/GenBank/DDBJ databases">
        <title>Large-scale comparative analyses of tick genomes elucidate their genetic diversity and vector capacities.</title>
        <authorList>
            <person name="Jia N."/>
            <person name="Wang J."/>
            <person name="Shi W."/>
            <person name="Du L."/>
            <person name="Sun Y."/>
            <person name="Zhan W."/>
            <person name="Jiang J."/>
            <person name="Wang Q."/>
            <person name="Zhang B."/>
            <person name="Ji P."/>
            <person name="Sakyi L.B."/>
            <person name="Cui X."/>
            <person name="Yuan T."/>
            <person name="Jiang B."/>
            <person name="Yang W."/>
            <person name="Lam T.T.-Y."/>
            <person name="Chang Q."/>
            <person name="Ding S."/>
            <person name="Wang X."/>
            <person name="Zhu J."/>
            <person name="Ruan X."/>
            <person name="Zhao L."/>
            <person name="Wei J."/>
            <person name="Que T."/>
            <person name="Du C."/>
            <person name="Cheng J."/>
            <person name="Dai P."/>
            <person name="Han X."/>
            <person name="Huang E."/>
            <person name="Gao Y."/>
            <person name="Liu J."/>
            <person name="Shao H."/>
            <person name="Ye R."/>
            <person name="Li L."/>
            <person name="Wei W."/>
            <person name="Wang X."/>
            <person name="Wang C."/>
            <person name="Yang T."/>
            <person name="Huo Q."/>
            <person name="Li W."/>
            <person name="Guo W."/>
            <person name="Chen H."/>
            <person name="Zhou L."/>
            <person name="Ni X."/>
            <person name="Tian J."/>
            <person name="Zhou Y."/>
            <person name="Sheng Y."/>
            <person name="Liu T."/>
            <person name="Pan Y."/>
            <person name="Xia L."/>
            <person name="Li J."/>
            <person name="Zhao F."/>
            <person name="Cao W."/>
        </authorList>
    </citation>
    <scope>NUCLEOTIDE SEQUENCE</scope>
    <source>
        <strain evidence="1">Hyas-2018</strain>
    </source>
</reference>
<accession>A0ACB7RW66</accession>
<proteinExistence type="predicted"/>
<evidence type="ECO:0000313" key="1">
    <source>
        <dbReference type="EMBL" id="KAH6926956.1"/>
    </source>
</evidence>
<evidence type="ECO:0000313" key="2">
    <source>
        <dbReference type="Proteomes" id="UP000821845"/>
    </source>
</evidence>
<sequence length="244" mass="26419">MASEQAHSRPSFLLDPLATDLLSFDEDDTDSTRYDRLCAPLQSATRSDPFLGPPYGDEPSEWHHSPSLANFRLSQLFETNAEQVPAGRSNALSPLAGLSLCRAQPSAELASLQPTRFNENGPTVVGDRNSNPGLMERVGARNVGTDSTGVVANVSRVGFVPTAPVVIIHLALQIEKTIVGDQNNDPALMERLGVRNVRSGSDKPAVYRSDDPPCTMLNKLEKEGYRVVAVSGVSPDFVWTLHKP</sequence>
<dbReference type="EMBL" id="CM023487">
    <property type="protein sequence ID" value="KAH6926956.1"/>
    <property type="molecule type" value="Genomic_DNA"/>
</dbReference>
<gene>
    <name evidence="1" type="ORF">HPB50_024293</name>
</gene>
<dbReference type="Proteomes" id="UP000821845">
    <property type="component" value="Chromosome 7"/>
</dbReference>
<name>A0ACB7RW66_HYAAI</name>
<comment type="caution">
    <text evidence="1">The sequence shown here is derived from an EMBL/GenBank/DDBJ whole genome shotgun (WGS) entry which is preliminary data.</text>
</comment>
<protein>
    <submittedName>
        <fullName evidence="1">Uncharacterized protein</fullName>
    </submittedName>
</protein>